<keyword evidence="1" id="KW-0472">Membrane</keyword>
<dbReference type="EMBL" id="BIMW01000076">
    <property type="protein sequence ID" value="GCE93664.1"/>
    <property type="molecule type" value="Genomic_DNA"/>
</dbReference>
<keyword evidence="1" id="KW-1133">Transmembrane helix</keyword>
<name>A0A5M3T2H1_LIMPL</name>
<dbReference type="GeneID" id="301682573"/>
<evidence type="ECO:0000256" key="1">
    <source>
        <dbReference type="SAM" id="Phobius"/>
    </source>
</evidence>
<protein>
    <submittedName>
        <fullName evidence="2">Uncharacterized protein</fullName>
    </submittedName>
</protein>
<gene>
    <name evidence="2" type="ORF">NIES46_17160</name>
</gene>
<sequence>MNRKSQQYPRNLSRLQPPNADDYLQKMTPEVLASFNPQQLEEIRQTLDAAIPKPSPKIVDLRFTIDLIIDRFYVVVFVGKERRQKKRSPLFPQAYKMANIIAASLLLIGLNLMITAIIFLLLYLIKSALGIDLFPGEHLIDILPIN</sequence>
<accession>A0A5M3T2H1</accession>
<evidence type="ECO:0000313" key="3">
    <source>
        <dbReference type="Proteomes" id="UP000326169"/>
    </source>
</evidence>
<reference evidence="2 3" key="1">
    <citation type="journal article" date="2019" name="J Genomics">
        <title>The Draft Genome of a Hydrogen-producing Cyanobacterium, Arthrospira platensis NIES-46.</title>
        <authorList>
            <person name="Suzuki S."/>
            <person name="Yamaguchi H."/>
            <person name="Kawachi M."/>
        </authorList>
    </citation>
    <scope>NUCLEOTIDE SEQUENCE [LARGE SCALE GENOMIC DNA]</scope>
    <source>
        <strain evidence="2 3">NIES-46</strain>
    </source>
</reference>
<comment type="caution">
    <text evidence="2">The sequence shown here is derived from an EMBL/GenBank/DDBJ whole genome shotgun (WGS) entry which is preliminary data.</text>
</comment>
<organism evidence="2 3">
    <name type="scientific">Limnospira platensis NIES-46</name>
    <dbReference type="NCBI Taxonomy" id="1236695"/>
    <lineage>
        <taxon>Bacteria</taxon>
        <taxon>Bacillati</taxon>
        <taxon>Cyanobacteriota</taxon>
        <taxon>Cyanophyceae</taxon>
        <taxon>Oscillatoriophycideae</taxon>
        <taxon>Oscillatoriales</taxon>
        <taxon>Sirenicapillariaceae</taxon>
        <taxon>Limnospira</taxon>
    </lineage>
</organism>
<dbReference type="RefSeq" id="WP_014277401.1">
    <property type="nucleotide sequence ID" value="NZ_BIMW01000076.1"/>
</dbReference>
<evidence type="ECO:0000313" key="2">
    <source>
        <dbReference type="EMBL" id="GCE93664.1"/>
    </source>
</evidence>
<proteinExistence type="predicted"/>
<keyword evidence="1" id="KW-0812">Transmembrane</keyword>
<dbReference type="Proteomes" id="UP000326169">
    <property type="component" value="Unassembled WGS sequence"/>
</dbReference>
<keyword evidence="3" id="KW-1185">Reference proteome</keyword>
<feature type="transmembrane region" description="Helical" evidence="1">
    <location>
        <begin position="100"/>
        <end position="125"/>
    </location>
</feature>